<dbReference type="PANTHER" id="PTHR11786:SF0">
    <property type="entry name" value="ARYLAMINE N-ACETYLTRANSFERASE 4-RELATED"/>
    <property type="match status" value="1"/>
</dbReference>
<dbReference type="EMBL" id="VMNX01000460">
    <property type="protein sequence ID" value="MPY55489.1"/>
    <property type="molecule type" value="Genomic_DNA"/>
</dbReference>
<comment type="caution">
    <text evidence="2">The sequence shown here is derived from an EMBL/GenBank/DDBJ whole genome shotgun (WGS) entry which is preliminary data.</text>
</comment>
<dbReference type="RefSeq" id="WP_194236459.1">
    <property type="nucleotide sequence ID" value="NZ_VMNX01000460.1"/>
</dbReference>
<dbReference type="Gene3D" id="3.30.2140.10">
    <property type="entry name" value="Arylamine N-acetyltransferase"/>
    <property type="match status" value="1"/>
</dbReference>
<reference evidence="2 3" key="1">
    <citation type="submission" date="2019-09" db="EMBL/GenBank/DDBJ databases">
        <authorList>
            <person name="Duangmal K."/>
            <person name="Teo W.F.A."/>
            <person name="Lipun K."/>
        </authorList>
    </citation>
    <scope>NUCLEOTIDE SEQUENCE [LARGE SCALE GENOMIC DNA]</scope>
    <source>
        <strain evidence="2 3">K1PN6</strain>
    </source>
</reference>
<name>A0A5N8X7Q9_9ACTN</name>
<evidence type="ECO:0000256" key="1">
    <source>
        <dbReference type="ARBA" id="ARBA00006547"/>
    </source>
</evidence>
<gene>
    <name evidence="2" type="ORF">FPZ41_45940</name>
</gene>
<dbReference type="Pfam" id="PF00797">
    <property type="entry name" value="Acetyltransf_2"/>
    <property type="match status" value="1"/>
</dbReference>
<protein>
    <submittedName>
        <fullName evidence="2">Arylamine N-acetyltransferase</fullName>
    </submittedName>
</protein>
<feature type="non-terminal residue" evidence="2">
    <location>
        <position position="1"/>
    </location>
</feature>
<dbReference type="InterPro" id="IPR038765">
    <property type="entry name" value="Papain-like_cys_pep_sf"/>
</dbReference>
<keyword evidence="3" id="KW-1185">Reference proteome</keyword>
<keyword evidence="2" id="KW-0808">Transferase</keyword>
<dbReference type="AlphaFoldDB" id="A0A5N8X7Q9"/>
<evidence type="ECO:0000313" key="3">
    <source>
        <dbReference type="Proteomes" id="UP000373149"/>
    </source>
</evidence>
<evidence type="ECO:0000313" key="2">
    <source>
        <dbReference type="EMBL" id="MPY55489.1"/>
    </source>
</evidence>
<organism evidence="2 3">
    <name type="scientific">Streptomyces acidicola</name>
    <dbReference type="NCBI Taxonomy" id="2596892"/>
    <lineage>
        <taxon>Bacteria</taxon>
        <taxon>Bacillati</taxon>
        <taxon>Actinomycetota</taxon>
        <taxon>Actinomycetes</taxon>
        <taxon>Kitasatosporales</taxon>
        <taxon>Streptomycetaceae</taxon>
        <taxon>Streptomyces</taxon>
    </lineage>
</organism>
<comment type="similarity">
    <text evidence="1">Belongs to the arylamine N-acetyltransferase family.</text>
</comment>
<sequence length="122" mass="13308">ERGEAARGGGAAGFGDVDVLRDGKPVYRLEARPRVFGDFVAGAWWHSTSPASHFTQSLVCSRVTEDDGRVTLSGRRLTVTSPDGGRSVTELETDEEVLGTYRARFGIELERVPEVRKADKEA</sequence>
<dbReference type="SUPFAM" id="SSF54001">
    <property type="entry name" value="Cysteine proteinases"/>
    <property type="match status" value="1"/>
</dbReference>
<dbReference type="Proteomes" id="UP000373149">
    <property type="component" value="Unassembled WGS sequence"/>
</dbReference>
<accession>A0A5N8X7Q9</accession>
<dbReference type="InterPro" id="IPR001447">
    <property type="entry name" value="Arylamine_N-AcTrfase"/>
</dbReference>
<dbReference type="PANTHER" id="PTHR11786">
    <property type="entry name" value="N-HYDROXYARYLAMINE O-ACETYLTRANSFERASE"/>
    <property type="match status" value="1"/>
</dbReference>
<dbReference type="GO" id="GO:0016407">
    <property type="term" value="F:acetyltransferase activity"/>
    <property type="evidence" value="ECO:0007669"/>
    <property type="project" value="InterPro"/>
</dbReference>
<proteinExistence type="inferred from homology"/>